<dbReference type="Proteomes" id="UP000023795">
    <property type="component" value="Unassembled WGS sequence"/>
</dbReference>
<evidence type="ECO:0000256" key="9">
    <source>
        <dbReference type="ARBA" id="ARBA00023014"/>
    </source>
</evidence>
<dbReference type="Gene3D" id="3.30.1330.90">
    <property type="entry name" value="D-3-phosphoglycerate dehydrogenase, domain 3"/>
    <property type="match status" value="1"/>
</dbReference>
<evidence type="ECO:0000259" key="12">
    <source>
        <dbReference type="Pfam" id="PF03313"/>
    </source>
</evidence>
<keyword evidence="7" id="KW-0479">Metal-binding</keyword>
<proteinExistence type="inferred from homology"/>
<dbReference type="PANTHER" id="PTHR30182">
    <property type="entry name" value="L-SERINE DEHYDRATASE"/>
    <property type="match status" value="1"/>
</dbReference>
<evidence type="ECO:0000256" key="7">
    <source>
        <dbReference type="ARBA" id="ARBA00022723"/>
    </source>
</evidence>
<dbReference type="PATRIC" id="fig|1230338.3.peg.1616"/>
<comment type="catalytic activity">
    <reaction evidence="11">
        <text>L-serine = pyruvate + NH4(+)</text>
        <dbReference type="Rhea" id="RHEA:19169"/>
        <dbReference type="ChEBI" id="CHEBI:15361"/>
        <dbReference type="ChEBI" id="CHEBI:28938"/>
        <dbReference type="ChEBI" id="CHEBI:33384"/>
        <dbReference type="EC" id="4.3.1.17"/>
    </reaction>
</comment>
<comment type="caution">
    <text evidence="14">The sequence shown here is derived from an EMBL/GenBank/DDBJ whole genome shotgun (WGS) entry which is preliminary data.</text>
</comment>
<keyword evidence="8" id="KW-0408">Iron</keyword>
<keyword evidence="9" id="KW-0411">Iron-sulfur</keyword>
<dbReference type="STRING" id="1230338.MOMA_07581"/>
<evidence type="ECO:0000256" key="3">
    <source>
        <dbReference type="ARBA" id="ARBA00008636"/>
    </source>
</evidence>
<evidence type="ECO:0000256" key="10">
    <source>
        <dbReference type="ARBA" id="ARBA00023239"/>
    </source>
</evidence>
<dbReference type="GO" id="GO:0006094">
    <property type="term" value="P:gluconeogenesis"/>
    <property type="evidence" value="ECO:0007669"/>
    <property type="project" value="UniProtKB-KW"/>
</dbReference>
<reference evidence="14 15" key="1">
    <citation type="journal article" date="2013" name="Genome Announc.">
        <title>Genome Sequence of Moraxella macacae 0408225, a Novel Bacterial Species Isolated from a Cynomolgus Macaque with Epistaxis.</title>
        <authorList>
            <person name="Ladner J.T."/>
            <person name="Whitehouse C.A."/>
            <person name="Koroleva G.I."/>
            <person name="Palacios G.F."/>
        </authorList>
    </citation>
    <scope>NUCLEOTIDE SEQUENCE [LARGE SCALE GENOMIC DNA]</scope>
    <source>
        <strain evidence="14 15">0408225</strain>
    </source>
</reference>
<dbReference type="Pfam" id="PF03315">
    <property type="entry name" value="SDH_beta"/>
    <property type="match status" value="1"/>
</dbReference>
<protein>
    <recommendedName>
        <fullName evidence="4">L-serine ammonia-lyase</fullName>
        <ecNumber evidence="4">4.3.1.17</ecNumber>
    </recommendedName>
</protein>
<feature type="domain" description="Serine dehydratase beta chain" evidence="13">
    <location>
        <begin position="20"/>
        <end position="173"/>
    </location>
</feature>
<comment type="cofactor">
    <cofactor evidence="1">
        <name>[4Fe-4S] cluster</name>
        <dbReference type="ChEBI" id="CHEBI:49883"/>
    </cofactor>
</comment>
<gene>
    <name evidence="14" type="ORF">MOMA_07581</name>
</gene>
<keyword evidence="15" id="KW-1185">Reference proteome</keyword>
<dbReference type="NCBIfam" id="TIGR00720">
    <property type="entry name" value="sda_mono"/>
    <property type="match status" value="1"/>
</dbReference>
<dbReference type="GO" id="GO:0051539">
    <property type="term" value="F:4 iron, 4 sulfur cluster binding"/>
    <property type="evidence" value="ECO:0007669"/>
    <property type="project" value="UniProtKB-KW"/>
</dbReference>
<comment type="similarity">
    <text evidence="3">Belongs to the iron-sulfur dependent L-serine dehydratase family.</text>
</comment>
<dbReference type="InterPro" id="IPR004644">
    <property type="entry name" value="Fe-S_L-Ser_mono"/>
</dbReference>
<dbReference type="FunFam" id="3.30.1330.90:FF:000001">
    <property type="entry name" value="L-serine ammonia-lyase 1"/>
    <property type="match status" value="1"/>
</dbReference>
<evidence type="ECO:0000259" key="13">
    <source>
        <dbReference type="Pfam" id="PF03315"/>
    </source>
</evidence>
<evidence type="ECO:0000256" key="8">
    <source>
        <dbReference type="ARBA" id="ARBA00023004"/>
    </source>
</evidence>
<dbReference type="GO" id="GO:0046872">
    <property type="term" value="F:metal ion binding"/>
    <property type="evidence" value="ECO:0007669"/>
    <property type="project" value="UniProtKB-KW"/>
</dbReference>
<dbReference type="AlphaFoldDB" id="L2F5R3"/>
<dbReference type="PANTHER" id="PTHR30182:SF1">
    <property type="entry name" value="L-SERINE DEHYDRATASE 1"/>
    <property type="match status" value="1"/>
</dbReference>
<keyword evidence="6" id="KW-0004">4Fe-4S</keyword>
<evidence type="ECO:0000256" key="5">
    <source>
        <dbReference type="ARBA" id="ARBA00022432"/>
    </source>
</evidence>
<dbReference type="InterPro" id="IPR005131">
    <property type="entry name" value="Ser_deHydtase_bsu"/>
</dbReference>
<keyword evidence="5" id="KW-0312">Gluconeogenesis</keyword>
<dbReference type="eggNOG" id="COG1760">
    <property type="taxonomic scope" value="Bacteria"/>
</dbReference>
<keyword evidence="10" id="KW-0456">Lyase</keyword>
<dbReference type="EMBL" id="ANIN01000002">
    <property type="protein sequence ID" value="ELA08404.1"/>
    <property type="molecule type" value="Genomic_DNA"/>
</dbReference>
<comment type="pathway">
    <text evidence="2">Carbohydrate biosynthesis; gluconeogenesis.</text>
</comment>
<evidence type="ECO:0000256" key="6">
    <source>
        <dbReference type="ARBA" id="ARBA00022485"/>
    </source>
</evidence>
<evidence type="ECO:0000256" key="2">
    <source>
        <dbReference type="ARBA" id="ARBA00004742"/>
    </source>
</evidence>
<feature type="domain" description="Serine dehydratase-like alpha subunit" evidence="12">
    <location>
        <begin position="205"/>
        <end position="471"/>
    </location>
</feature>
<organism evidence="14 15">
    <name type="scientific">Moraxella macacae 0408225</name>
    <dbReference type="NCBI Taxonomy" id="1230338"/>
    <lineage>
        <taxon>Bacteria</taxon>
        <taxon>Pseudomonadati</taxon>
        <taxon>Pseudomonadota</taxon>
        <taxon>Gammaproteobacteria</taxon>
        <taxon>Moraxellales</taxon>
        <taxon>Moraxellaceae</taxon>
        <taxon>Moraxella</taxon>
    </lineage>
</organism>
<dbReference type="InterPro" id="IPR051318">
    <property type="entry name" value="Fe-S_L-Ser"/>
</dbReference>
<dbReference type="EC" id="4.3.1.17" evidence="4"/>
<dbReference type="GO" id="GO:0003941">
    <property type="term" value="F:L-serine ammonia-lyase activity"/>
    <property type="evidence" value="ECO:0007669"/>
    <property type="project" value="UniProtKB-EC"/>
</dbReference>
<evidence type="ECO:0000313" key="15">
    <source>
        <dbReference type="Proteomes" id="UP000023795"/>
    </source>
</evidence>
<evidence type="ECO:0000256" key="11">
    <source>
        <dbReference type="ARBA" id="ARBA00049406"/>
    </source>
</evidence>
<name>L2F5R3_9GAMM</name>
<evidence type="ECO:0000256" key="4">
    <source>
        <dbReference type="ARBA" id="ARBA00012093"/>
    </source>
</evidence>
<sequence>MLKSHKTSNQAKPQVIIMISTFDLFKIGIGPSSSHTVGPMKAGNLFIQNLLDKNLLPQVNKIHAVLYGSLGATGRGHGSDIAVMLGLMGEEPHLTDVKLIQHKIATIRTTKKLSLNQQIEIDFNPDTDLILNGSEFLPYHPNALTIEAFADDKLLLSDTFYSIGGGFVKTEQEAKNDEPVIDTVKKPVPYPFDTAEALLSICKTNKLSITEVVKANELANMNEKALNDNLHAIWQVMQDCVIDGCHNEGILPGGLNVKRRAKAIYRQLSGIDSRKVFHDLLGVMDWINLYALAVNEENASGGRVVTAPTNGAAGVIPAVMHYYKDFCQNYSDEKIYEFLLTASAIGIIIKENASISGAEVGCQGEVGSACAMAAAGLTHVLGGTPEQCCNAAEIGIEHHLGMTCDPIAGLVQVPCIERNAMAAVKAINASRLALKGDGFHVVSLDKVIKTMKETGQDMMAKYKETALGGLATNVLDNQKIPVIDVTVNYSQC</sequence>
<evidence type="ECO:0000256" key="1">
    <source>
        <dbReference type="ARBA" id="ARBA00001966"/>
    </source>
</evidence>
<evidence type="ECO:0000313" key="14">
    <source>
        <dbReference type="EMBL" id="ELA08404.1"/>
    </source>
</evidence>
<accession>L2F5R3</accession>
<dbReference type="InterPro" id="IPR005130">
    <property type="entry name" value="Ser_deHydtase-like_asu"/>
</dbReference>
<dbReference type="GO" id="GO:0009063">
    <property type="term" value="P:amino acid catabolic process"/>
    <property type="evidence" value="ECO:0007669"/>
    <property type="project" value="UniProtKB-ARBA"/>
</dbReference>
<dbReference type="SUPFAM" id="SSF143548">
    <property type="entry name" value="Serine metabolism enzymes domain"/>
    <property type="match status" value="1"/>
</dbReference>
<dbReference type="InterPro" id="IPR029009">
    <property type="entry name" value="ASB_dom_sf"/>
</dbReference>
<dbReference type="Pfam" id="PF03313">
    <property type="entry name" value="SDH_alpha"/>
    <property type="match status" value="1"/>
</dbReference>